<dbReference type="PANTHER" id="PTHR16047:SF13">
    <property type="entry name" value="E3 UBIQUITIN-PROTEIN LIGASE RFWD3"/>
    <property type="match status" value="1"/>
</dbReference>
<dbReference type="GO" id="GO:0016567">
    <property type="term" value="P:protein ubiquitination"/>
    <property type="evidence" value="ECO:0007669"/>
    <property type="project" value="InterPro"/>
</dbReference>
<dbReference type="Gene3D" id="3.30.40.10">
    <property type="entry name" value="Zinc/RING finger domain, C3HC4 (zinc finger)"/>
    <property type="match status" value="1"/>
</dbReference>
<feature type="compositionally biased region" description="Basic and acidic residues" evidence="2">
    <location>
        <begin position="55"/>
        <end position="64"/>
    </location>
</feature>
<protein>
    <recommendedName>
        <fullName evidence="3">RING-type domain-containing protein</fullName>
    </recommendedName>
</protein>
<dbReference type="Pfam" id="PF13639">
    <property type="entry name" value="zf-RING_2"/>
    <property type="match status" value="1"/>
</dbReference>
<dbReference type="EMBL" id="OIVN01006136">
    <property type="protein sequence ID" value="SPD25899.1"/>
    <property type="molecule type" value="Genomic_DNA"/>
</dbReference>
<evidence type="ECO:0000256" key="2">
    <source>
        <dbReference type="SAM" id="MobiDB-lite"/>
    </source>
</evidence>
<dbReference type="GO" id="GO:0005634">
    <property type="term" value="C:nucleus"/>
    <property type="evidence" value="ECO:0007669"/>
    <property type="project" value="InterPro"/>
</dbReference>
<feature type="region of interest" description="Disordered" evidence="2">
    <location>
        <begin position="22"/>
        <end position="84"/>
    </location>
</feature>
<organism evidence="4">
    <name type="scientific">Fagus sylvatica</name>
    <name type="common">Beechnut</name>
    <dbReference type="NCBI Taxonomy" id="28930"/>
    <lineage>
        <taxon>Eukaryota</taxon>
        <taxon>Viridiplantae</taxon>
        <taxon>Streptophyta</taxon>
        <taxon>Embryophyta</taxon>
        <taxon>Tracheophyta</taxon>
        <taxon>Spermatophyta</taxon>
        <taxon>Magnoliopsida</taxon>
        <taxon>eudicotyledons</taxon>
        <taxon>Gunneridae</taxon>
        <taxon>Pentapetalae</taxon>
        <taxon>rosids</taxon>
        <taxon>fabids</taxon>
        <taxon>Fagales</taxon>
        <taxon>Fagaceae</taxon>
        <taxon>Fagus</taxon>
    </lineage>
</organism>
<evidence type="ECO:0000313" key="4">
    <source>
        <dbReference type="EMBL" id="SPD25899.1"/>
    </source>
</evidence>
<dbReference type="GO" id="GO:0008270">
    <property type="term" value="F:zinc ion binding"/>
    <property type="evidence" value="ECO:0007669"/>
    <property type="project" value="UniProtKB-KW"/>
</dbReference>
<name>A0A2N9IP39_FAGSY</name>
<dbReference type="SUPFAM" id="SSF57850">
    <property type="entry name" value="RING/U-box"/>
    <property type="match status" value="1"/>
</dbReference>
<sequence>MADPGYADPDYVHYLRNLDPGLYQYQSQSQSEEEEEEEEEPARSLQNGPSIGEELEARVEEDGQHKRRRIEGGEEACSSNGSQENEWNRSEIYGLFCPICMEACTNDGDHHICCLPCGHIYGLSCIKRWLQQRRNSGKCPQCNRPCTLKGVRKLFGSVDEESQKKIRSLEAKCASLEKKDAYWCKKEAEWHLKLSQLTKQIAAVMFSVSFHYFSGCHILITILCCPSSPSHFILL</sequence>
<keyword evidence="1" id="KW-0479">Metal-binding</keyword>
<keyword evidence="1" id="KW-0862">Zinc</keyword>
<dbReference type="AlphaFoldDB" id="A0A2N9IP39"/>
<keyword evidence="1" id="KW-0863">Zinc-finger</keyword>
<reference evidence="4" key="1">
    <citation type="submission" date="2018-02" db="EMBL/GenBank/DDBJ databases">
        <authorList>
            <person name="Cohen D.B."/>
            <person name="Kent A.D."/>
        </authorList>
    </citation>
    <scope>NUCLEOTIDE SEQUENCE</scope>
</reference>
<dbReference type="InterPro" id="IPR013083">
    <property type="entry name" value="Znf_RING/FYVE/PHD"/>
</dbReference>
<gene>
    <name evidence="4" type="ORF">FSB_LOCUS53781</name>
</gene>
<dbReference type="GO" id="GO:0004842">
    <property type="term" value="F:ubiquitin-protein transferase activity"/>
    <property type="evidence" value="ECO:0007669"/>
    <property type="project" value="InterPro"/>
</dbReference>
<dbReference type="GO" id="GO:0036297">
    <property type="term" value="P:interstrand cross-link repair"/>
    <property type="evidence" value="ECO:0007669"/>
    <property type="project" value="InterPro"/>
</dbReference>
<feature type="domain" description="RING-type" evidence="3">
    <location>
        <begin position="97"/>
        <end position="143"/>
    </location>
</feature>
<dbReference type="InterPro" id="IPR037381">
    <property type="entry name" value="RFWD3"/>
</dbReference>
<evidence type="ECO:0000259" key="3">
    <source>
        <dbReference type="PROSITE" id="PS50089"/>
    </source>
</evidence>
<accession>A0A2N9IP39</accession>
<proteinExistence type="predicted"/>
<dbReference type="PROSITE" id="PS50089">
    <property type="entry name" value="ZF_RING_2"/>
    <property type="match status" value="1"/>
</dbReference>
<dbReference type="PANTHER" id="PTHR16047">
    <property type="entry name" value="RFWD3 PROTEIN"/>
    <property type="match status" value="1"/>
</dbReference>
<evidence type="ECO:0000256" key="1">
    <source>
        <dbReference type="PROSITE-ProRule" id="PRU00175"/>
    </source>
</evidence>
<dbReference type="SMART" id="SM00184">
    <property type="entry name" value="RING"/>
    <property type="match status" value="1"/>
</dbReference>
<feature type="compositionally biased region" description="Acidic residues" evidence="2">
    <location>
        <begin position="31"/>
        <end position="40"/>
    </location>
</feature>
<dbReference type="InterPro" id="IPR001841">
    <property type="entry name" value="Znf_RING"/>
</dbReference>